<organism evidence="1">
    <name type="scientific">Tanacetum cinerariifolium</name>
    <name type="common">Dalmatian daisy</name>
    <name type="synonym">Chrysanthemum cinerariifolium</name>
    <dbReference type="NCBI Taxonomy" id="118510"/>
    <lineage>
        <taxon>Eukaryota</taxon>
        <taxon>Viridiplantae</taxon>
        <taxon>Streptophyta</taxon>
        <taxon>Embryophyta</taxon>
        <taxon>Tracheophyta</taxon>
        <taxon>Spermatophyta</taxon>
        <taxon>Magnoliopsida</taxon>
        <taxon>eudicotyledons</taxon>
        <taxon>Gunneridae</taxon>
        <taxon>Pentapetalae</taxon>
        <taxon>asterids</taxon>
        <taxon>campanulids</taxon>
        <taxon>Asterales</taxon>
        <taxon>Asteraceae</taxon>
        <taxon>Asteroideae</taxon>
        <taxon>Anthemideae</taxon>
        <taxon>Anthemidinae</taxon>
        <taxon>Tanacetum</taxon>
    </lineage>
</organism>
<protein>
    <submittedName>
        <fullName evidence="1">Uncharacterized protein</fullName>
    </submittedName>
</protein>
<accession>A0A6L2J070</accession>
<comment type="caution">
    <text evidence="1">The sequence shown here is derived from an EMBL/GenBank/DDBJ whole genome shotgun (WGS) entry which is preliminary data.</text>
</comment>
<sequence length="171" mass="19290">MMELVMHTEKNDTVFHTEKTEMLRLVVEINVGGMTIDVVDKVTCSFDGWQLKQVDLKYVHALNEPHLHDIHVVPNRHEVDQRFGQLGKRKLHMGRSGRGHGYCSGGGEVHRKGWAIRVRCWPTNRIRGFVQLRFGQGHMGRSGRGHGYCSGGGEVHRKGWVRVVCLGGKSG</sequence>
<proteinExistence type="predicted"/>
<dbReference type="EMBL" id="BKCJ010000133">
    <property type="protein sequence ID" value="GEU30171.1"/>
    <property type="molecule type" value="Genomic_DNA"/>
</dbReference>
<name>A0A6L2J070_TANCI</name>
<evidence type="ECO:0000313" key="1">
    <source>
        <dbReference type="EMBL" id="GEU30171.1"/>
    </source>
</evidence>
<dbReference type="AlphaFoldDB" id="A0A6L2J070"/>
<gene>
    <name evidence="1" type="ORF">Tci_002149</name>
</gene>
<reference evidence="1" key="1">
    <citation type="journal article" date="2019" name="Sci. Rep.">
        <title>Draft genome of Tanacetum cinerariifolium, the natural source of mosquito coil.</title>
        <authorList>
            <person name="Yamashiro T."/>
            <person name="Shiraishi A."/>
            <person name="Satake H."/>
            <person name="Nakayama K."/>
        </authorList>
    </citation>
    <scope>NUCLEOTIDE SEQUENCE</scope>
</reference>